<reference evidence="1 2" key="1">
    <citation type="journal article" date="2017" name="FEMS Microbiol. Ecol.">
        <title>Reconstructed genomes of novel Dehalococcoides mccartyi strains from 1,2,3,4-tetrachlorodibenzo-p-dioxin-dechlorinating enrichment cultures reveal divergent reductive dehalogenase gene profiles.</title>
        <authorList>
            <person name="Dam H.T."/>
            <person name="Vollmers J."/>
            <person name="Kaster A.K."/>
            <person name="Haggblom M.M."/>
        </authorList>
    </citation>
    <scope>NUCLEOTIDE SEQUENCE [LARGE SCALE GENOMIC DNA]</scope>
    <source>
        <strain evidence="1 2">H1-3-2.001</strain>
    </source>
</reference>
<organism evidence="1 2">
    <name type="scientific">Dehalococcoides mccartyi</name>
    <dbReference type="NCBI Taxonomy" id="61435"/>
    <lineage>
        <taxon>Bacteria</taxon>
        <taxon>Bacillati</taxon>
        <taxon>Chloroflexota</taxon>
        <taxon>Dehalococcoidia</taxon>
        <taxon>Dehalococcoidales</taxon>
        <taxon>Dehalococcoidaceae</taxon>
        <taxon>Dehalococcoides</taxon>
    </lineage>
</organism>
<feature type="non-terminal residue" evidence="1">
    <location>
        <position position="35"/>
    </location>
</feature>
<gene>
    <name evidence="1" type="ORF">CVH13_01720</name>
</gene>
<dbReference type="AlphaFoldDB" id="A0A2J1DRT4"/>
<name>A0A2J1DRT4_9CHLR</name>
<accession>A0A2J1DRT4</accession>
<dbReference type="EMBL" id="PHFD01000416">
    <property type="protein sequence ID" value="PKH44833.1"/>
    <property type="molecule type" value="Genomic_DNA"/>
</dbReference>
<comment type="caution">
    <text evidence="1">The sequence shown here is derived from an EMBL/GenBank/DDBJ whole genome shotgun (WGS) entry which is preliminary data.</text>
</comment>
<proteinExistence type="predicted"/>
<evidence type="ECO:0000313" key="1">
    <source>
        <dbReference type="EMBL" id="PKH44833.1"/>
    </source>
</evidence>
<dbReference type="Proteomes" id="UP000233649">
    <property type="component" value="Unassembled WGS sequence"/>
</dbReference>
<sequence>MLDPQVQIELLKRTWDLAAIEASQYEDRSVQRERF</sequence>
<evidence type="ECO:0000313" key="2">
    <source>
        <dbReference type="Proteomes" id="UP000233649"/>
    </source>
</evidence>
<protein>
    <submittedName>
        <fullName evidence="1">Uncharacterized protein</fullName>
    </submittedName>
</protein>